<dbReference type="EMBL" id="FNOM01000010">
    <property type="protein sequence ID" value="SDX57309.1"/>
    <property type="molecule type" value="Genomic_DNA"/>
</dbReference>
<evidence type="ECO:0000313" key="2">
    <source>
        <dbReference type="Proteomes" id="UP000198539"/>
    </source>
</evidence>
<sequence>MVGAVKLCPDASVLSAFVAIIAQCGIHGTRRILQLAENVVQVTDEFIQNA</sequence>
<organism evidence="1 2">
    <name type="scientific">Roseicitreum antarcticum</name>
    <dbReference type="NCBI Taxonomy" id="564137"/>
    <lineage>
        <taxon>Bacteria</taxon>
        <taxon>Pseudomonadati</taxon>
        <taxon>Pseudomonadota</taxon>
        <taxon>Alphaproteobacteria</taxon>
        <taxon>Rhodobacterales</taxon>
        <taxon>Paracoccaceae</taxon>
        <taxon>Roseicitreum</taxon>
    </lineage>
</organism>
<name>A0A1H3CV53_9RHOB</name>
<proteinExistence type="predicted"/>
<reference evidence="1 2" key="1">
    <citation type="submission" date="2016-10" db="EMBL/GenBank/DDBJ databases">
        <authorList>
            <person name="de Groot N.N."/>
        </authorList>
    </citation>
    <scope>NUCLEOTIDE SEQUENCE [LARGE SCALE GENOMIC DNA]</scope>
    <source>
        <strain evidence="1 2">CGMCC 1.8894</strain>
    </source>
</reference>
<dbReference type="Proteomes" id="UP000198539">
    <property type="component" value="Unassembled WGS sequence"/>
</dbReference>
<keyword evidence="2" id="KW-1185">Reference proteome</keyword>
<protein>
    <submittedName>
        <fullName evidence="1">Uncharacterized protein</fullName>
    </submittedName>
</protein>
<dbReference type="AlphaFoldDB" id="A0A1H3CV53"/>
<gene>
    <name evidence="1" type="ORF">SAMN04488238_11046</name>
</gene>
<evidence type="ECO:0000313" key="1">
    <source>
        <dbReference type="EMBL" id="SDX57309.1"/>
    </source>
</evidence>
<accession>A0A1H3CV53</accession>